<feature type="transmembrane region" description="Helical" evidence="5">
    <location>
        <begin position="115"/>
        <end position="133"/>
    </location>
</feature>
<dbReference type="GO" id="GO:0016020">
    <property type="term" value="C:membrane"/>
    <property type="evidence" value="ECO:0007669"/>
    <property type="project" value="UniProtKB-SubCell"/>
</dbReference>
<evidence type="ECO:0000256" key="4">
    <source>
        <dbReference type="ARBA" id="ARBA00023136"/>
    </source>
</evidence>
<dbReference type="Pfam" id="PF04932">
    <property type="entry name" value="Wzy_C"/>
    <property type="match status" value="1"/>
</dbReference>
<dbReference type="EMBL" id="MHFR01000037">
    <property type="protein sequence ID" value="OGW97947.1"/>
    <property type="molecule type" value="Genomic_DNA"/>
</dbReference>
<reference evidence="7 8" key="1">
    <citation type="journal article" date="2016" name="Nat. Commun.">
        <title>Thousands of microbial genomes shed light on interconnected biogeochemical processes in an aquifer system.</title>
        <authorList>
            <person name="Anantharaman K."/>
            <person name="Brown C.T."/>
            <person name="Hug L.A."/>
            <person name="Sharon I."/>
            <person name="Castelle C.J."/>
            <person name="Probst A.J."/>
            <person name="Thomas B.C."/>
            <person name="Singh A."/>
            <person name="Wilkins M.J."/>
            <person name="Karaoz U."/>
            <person name="Brodie E.L."/>
            <person name="Williams K.H."/>
            <person name="Hubbard S.S."/>
            <person name="Banfield J.F."/>
        </authorList>
    </citation>
    <scope>NUCLEOTIDE SEQUENCE [LARGE SCALE GENOMIC DNA]</scope>
</reference>
<protein>
    <recommendedName>
        <fullName evidence="6">O-antigen ligase-related domain-containing protein</fullName>
    </recommendedName>
</protein>
<evidence type="ECO:0000256" key="2">
    <source>
        <dbReference type="ARBA" id="ARBA00022692"/>
    </source>
</evidence>
<feature type="transmembrane region" description="Helical" evidence="5">
    <location>
        <begin position="255"/>
        <end position="273"/>
    </location>
</feature>
<comment type="caution">
    <text evidence="7">The sequence shown here is derived from an EMBL/GenBank/DDBJ whole genome shotgun (WGS) entry which is preliminary data.</text>
</comment>
<organism evidence="7 8">
    <name type="scientific">Candidatus Danuiimicrobium aquiferis</name>
    <dbReference type="NCBI Taxonomy" id="1801832"/>
    <lineage>
        <taxon>Bacteria</taxon>
        <taxon>Pseudomonadati</taxon>
        <taxon>Candidatus Omnitrophota</taxon>
        <taxon>Candidatus Danuiimicrobium</taxon>
    </lineage>
</organism>
<proteinExistence type="predicted"/>
<sequence length="474" mass="53580">MINTLNRHLNRHIPVAFLVQRIILLTAISLTILCFEIPIARKLGWLLFSLIVGINPYYALYAAFFYAAFFFPSEFFPGLFFTIKHFHIAIIFCLVLFAVNRDIVGMVKANYKKGTILYLLITMLLISGFAGLAGPEPMRVLKTNANILSVLCACLFLIMVINSRKVVQNAILFLSFGTAIRILHGAIFSFTHAVVFYPKENLLHNNHIGFLAVSNFFLLLPTLSFSKNTNRQIAGWACLCVIFCGIILSCSRTGWVSFVIISGLYAFLYYRFIFQWFEANEKTSVIKKLSAIAIFCLLTCFILVETTQEVRSRFFGLIRIVCDPSYWAFTLNDQQNFGFLGHYRLNQFYVLAKVMPSHWLIGNGFIKNITDIHSLYLSILGASGIIGALLFLSFSILWLKCLYRSIGKFGDAADSFRIGTLCAFCVWLIYSVMETFVVQFNLWVIVALGLSLSGCFDTTSPRSQGIPNIQKSPK</sequence>
<feature type="transmembrane region" description="Helical" evidence="5">
    <location>
        <begin position="145"/>
        <end position="163"/>
    </location>
</feature>
<feature type="transmembrane region" description="Helical" evidence="5">
    <location>
        <begin position="170"/>
        <end position="195"/>
    </location>
</feature>
<keyword evidence="4 5" id="KW-0472">Membrane</keyword>
<dbReference type="InterPro" id="IPR051533">
    <property type="entry name" value="WaaL-like"/>
</dbReference>
<feature type="transmembrane region" description="Helical" evidence="5">
    <location>
        <begin position="411"/>
        <end position="430"/>
    </location>
</feature>
<feature type="transmembrane region" description="Helical" evidence="5">
    <location>
        <begin position="375"/>
        <end position="399"/>
    </location>
</feature>
<accession>A0A1G1KYF6</accession>
<keyword evidence="2 5" id="KW-0812">Transmembrane</keyword>
<name>A0A1G1KYF6_9BACT</name>
<evidence type="ECO:0000313" key="8">
    <source>
        <dbReference type="Proteomes" id="UP000178187"/>
    </source>
</evidence>
<feature type="transmembrane region" description="Helical" evidence="5">
    <location>
        <begin position="45"/>
        <end position="69"/>
    </location>
</feature>
<feature type="transmembrane region" description="Helical" evidence="5">
    <location>
        <begin position="207"/>
        <end position="226"/>
    </location>
</feature>
<dbReference type="AlphaFoldDB" id="A0A1G1KYF6"/>
<dbReference type="InterPro" id="IPR007016">
    <property type="entry name" value="O-antigen_ligase-rel_domated"/>
</dbReference>
<evidence type="ECO:0000259" key="6">
    <source>
        <dbReference type="Pfam" id="PF04932"/>
    </source>
</evidence>
<feature type="transmembrane region" description="Helical" evidence="5">
    <location>
        <begin position="75"/>
        <end position="99"/>
    </location>
</feature>
<dbReference type="PANTHER" id="PTHR37422">
    <property type="entry name" value="TEICHURONIC ACID BIOSYNTHESIS PROTEIN TUAE"/>
    <property type="match status" value="1"/>
</dbReference>
<dbReference type="Proteomes" id="UP000178187">
    <property type="component" value="Unassembled WGS sequence"/>
</dbReference>
<evidence type="ECO:0000256" key="5">
    <source>
        <dbReference type="SAM" id="Phobius"/>
    </source>
</evidence>
<keyword evidence="3 5" id="KW-1133">Transmembrane helix</keyword>
<evidence type="ECO:0000256" key="3">
    <source>
        <dbReference type="ARBA" id="ARBA00022989"/>
    </source>
</evidence>
<gene>
    <name evidence="7" type="ORF">A3G33_06840</name>
</gene>
<feature type="transmembrane region" description="Helical" evidence="5">
    <location>
        <begin position="285"/>
        <end position="304"/>
    </location>
</feature>
<feature type="transmembrane region" description="Helical" evidence="5">
    <location>
        <begin position="233"/>
        <end position="249"/>
    </location>
</feature>
<evidence type="ECO:0000256" key="1">
    <source>
        <dbReference type="ARBA" id="ARBA00004141"/>
    </source>
</evidence>
<feature type="domain" description="O-antigen ligase-related" evidence="6">
    <location>
        <begin position="239"/>
        <end position="392"/>
    </location>
</feature>
<evidence type="ECO:0000313" key="7">
    <source>
        <dbReference type="EMBL" id="OGW97947.1"/>
    </source>
</evidence>
<dbReference type="PANTHER" id="PTHR37422:SF13">
    <property type="entry name" value="LIPOPOLYSACCHARIDE BIOSYNTHESIS PROTEIN PA4999-RELATED"/>
    <property type="match status" value="1"/>
</dbReference>
<feature type="transmembrane region" description="Helical" evidence="5">
    <location>
        <begin position="12"/>
        <end position="33"/>
    </location>
</feature>
<comment type="subcellular location">
    <subcellularLocation>
        <location evidence="1">Membrane</location>
        <topology evidence="1">Multi-pass membrane protein</topology>
    </subcellularLocation>
</comment>